<dbReference type="EnsemblPlants" id="AVESA.00010b.r2.4DG0738230.1">
    <property type="protein sequence ID" value="AVESA.00010b.r2.4DG0738230.1.CDS.1"/>
    <property type="gene ID" value="AVESA.00010b.r2.4DG0738230"/>
</dbReference>
<protein>
    <submittedName>
        <fullName evidence="1">Uncharacterized protein</fullName>
    </submittedName>
</protein>
<name>A0ACD5X1M7_AVESA</name>
<sequence>MAEEPTQLSKPKPPMSRIMRLSLKAVDYVADATRRADGTVNRRVLSLLDPRVPAFSTPCRGVATRDVVIDPALRLRVRLFHPATRPPGAAPLPVIVYFHGGGFAFLSAASLAYDAVCRRIARYASAVVLSVDYRRSPEHRFPAPYDDGVASLRFLDDPKNHPADVPLDVSRCFLAGDSAGGNIAHHVARRYAADVPTFKNVRLAGLIAVQPFFGGEERTPAELRLEGAPIVSVSRTDWMWRAFLPHGADRSHEAACFASPEAAGGVDSPAFPPVLLVIGGYDPLQDWQRRYCEMLMGSGKDVTVLEYPDGIHTFFLFPEFDDARDLMTRIAEFVGGRISGAGQ</sequence>
<organism evidence="1 2">
    <name type="scientific">Avena sativa</name>
    <name type="common">Oat</name>
    <dbReference type="NCBI Taxonomy" id="4498"/>
    <lineage>
        <taxon>Eukaryota</taxon>
        <taxon>Viridiplantae</taxon>
        <taxon>Streptophyta</taxon>
        <taxon>Embryophyta</taxon>
        <taxon>Tracheophyta</taxon>
        <taxon>Spermatophyta</taxon>
        <taxon>Magnoliopsida</taxon>
        <taxon>Liliopsida</taxon>
        <taxon>Poales</taxon>
        <taxon>Poaceae</taxon>
        <taxon>BOP clade</taxon>
        <taxon>Pooideae</taxon>
        <taxon>Poodae</taxon>
        <taxon>Poeae</taxon>
        <taxon>Poeae Chloroplast Group 1 (Aveneae type)</taxon>
        <taxon>Aveninae</taxon>
        <taxon>Avena</taxon>
    </lineage>
</organism>
<proteinExistence type="predicted"/>
<evidence type="ECO:0000313" key="2">
    <source>
        <dbReference type="Proteomes" id="UP001732700"/>
    </source>
</evidence>
<evidence type="ECO:0000313" key="1">
    <source>
        <dbReference type="EnsemblPlants" id="AVESA.00010b.r2.4DG0738230.1.CDS.1"/>
    </source>
</evidence>
<accession>A0ACD5X1M7</accession>
<reference evidence="1" key="1">
    <citation type="submission" date="2021-05" db="EMBL/GenBank/DDBJ databases">
        <authorList>
            <person name="Scholz U."/>
            <person name="Mascher M."/>
            <person name="Fiebig A."/>
        </authorList>
    </citation>
    <scope>NUCLEOTIDE SEQUENCE [LARGE SCALE GENOMIC DNA]</scope>
</reference>
<dbReference type="Proteomes" id="UP001732700">
    <property type="component" value="Chromosome 4D"/>
</dbReference>
<keyword evidence="2" id="KW-1185">Reference proteome</keyword>
<reference evidence="1" key="2">
    <citation type="submission" date="2025-09" db="UniProtKB">
        <authorList>
            <consortium name="EnsemblPlants"/>
        </authorList>
    </citation>
    <scope>IDENTIFICATION</scope>
</reference>